<evidence type="ECO:0000256" key="2">
    <source>
        <dbReference type="SAM" id="Phobius"/>
    </source>
</evidence>
<feature type="signal peptide" evidence="3">
    <location>
        <begin position="1"/>
        <end position="19"/>
    </location>
</feature>
<sequence>MAIITLTVSASATAVPAFAAPDPAVTAQDVTRDLGLQPDLPGNKNEVVTPETKARQAERPRSDVGEFMAGDFVRILLYGALLVGVVFAIWTMRDRLPVLGRRRLVAREQAVQAVQDAAVERMVVAQMEADDLARQGRIAEAMHALLLRSLIEVRRRLNVSFADSLTSREILKALSLPEVGKLSLADIIRRVEVVYFGEHPANVQDYAACRDSYERLTQAMQARLAS</sequence>
<organism evidence="4 5">
    <name type="scientific">Labrys miyagiensis</name>
    <dbReference type="NCBI Taxonomy" id="346912"/>
    <lineage>
        <taxon>Bacteria</taxon>
        <taxon>Pseudomonadati</taxon>
        <taxon>Pseudomonadota</taxon>
        <taxon>Alphaproteobacteria</taxon>
        <taxon>Hyphomicrobiales</taxon>
        <taxon>Xanthobacteraceae</taxon>
        <taxon>Labrys</taxon>
    </lineage>
</organism>
<feature type="region of interest" description="Disordered" evidence="1">
    <location>
        <begin position="34"/>
        <end position="60"/>
    </location>
</feature>
<evidence type="ECO:0000313" key="4">
    <source>
        <dbReference type="EMBL" id="GLS20469.1"/>
    </source>
</evidence>
<keyword evidence="5" id="KW-1185">Reference proteome</keyword>
<feature type="transmembrane region" description="Helical" evidence="2">
    <location>
        <begin position="72"/>
        <end position="92"/>
    </location>
</feature>
<dbReference type="EMBL" id="BSPC01000028">
    <property type="protein sequence ID" value="GLS20469.1"/>
    <property type="molecule type" value="Genomic_DNA"/>
</dbReference>
<name>A0ABQ6CJT9_9HYPH</name>
<evidence type="ECO:0008006" key="6">
    <source>
        <dbReference type="Google" id="ProtNLM"/>
    </source>
</evidence>
<gene>
    <name evidence="4" type="ORF">GCM10007874_34860</name>
</gene>
<keyword evidence="3" id="KW-0732">Signal</keyword>
<evidence type="ECO:0000256" key="3">
    <source>
        <dbReference type="SAM" id="SignalP"/>
    </source>
</evidence>
<dbReference type="RefSeq" id="WP_284313553.1">
    <property type="nucleotide sequence ID" value="NZ_BSPC01000028.1"/>
</dbReference>
<keyword evidence="2" id="KW-1133">Transmembrane helix</keyword>
<proteinExistence type="predicted"/>
<comment type="caution">
    <text evidence="4">The sequence shown here is derived from an EMBL/GenBank/DDBJ whole genome shotgun (WGS) entry which is preliminary data.</text>
</comment>
<keyword evidence="2" id="KW-0812">Transmembrane</keyword>
<dbReference type="Proteomes" id="UP001156882">
    <property type="component" value="Unassembled WGS sequence"/>
</dbReference>
<evidence type="ECO:0000256" key="1">
    <source>
        <dbReference type="SAM" id="MobiDB-lite"/>
    </source>
</evidence>
<reference evidence="5" key="1">
    <citation type="journal article" date="2019" name="Int. J. Syst. Evol. Microbiol.">
        <title>The Global Catalogue of Microorganisms (GCM) 10K type strain sequencing project: providing services to taxonomists for standard genome sequencing and annotation.</title>
        <authorList>
            <consortium name="The Broad Institute Genomics Platform"/>
            <consortium name="The Broad Institute Genome Sequencing Center for Infectious Disease"/>
            <person name="Wu L."/>
            <person name="Ma J."/>
        </authorList>
    </citation>
    <scope>NUCLEOTIDE SEQUENCE [LARGE SCALE GENOMIC DNA]</scope>
    <source>
        <strain evidence="5">NBRC 101365</strain>
    </source>
</reference>
<accession>A0ABQ6CJT9</accession>
<keyword evidence="2" id="KW-0472">Membrane</keyword>
<protein>
    <recommendedName>
        <fullName evidence="6">DUF4129 domain-containing protein</fullName>
    </recommendedName>
</protein>
<evidence type="ECO:0000313" key="5">
    <source>
        <dbReference type="Proteomes" id="UP001156882"/>
    </source>
</evidence>
<feature type="chain" id="PRO_5045513961" description="DUF4129 domain-containing protein" evidence="3">
    <location>
        <begin position="20"/>
        <end position="226"/>
    </location>
</feature>